<sequence>MRAKRPSGMRPVRKHSERGLTLVELIVTVAILSILASAAIPIARFKVQRDRERELHRDLWEMRDAIDHYKDAADKGAIQTKVDSQNYPPDLETLVNGVDIQGKKVKFLRRIPVDPMTGKAEWGLHSMQDDPKSDSYGGQSVFDVYSKSTGTALDGTKYSDW</sequence>
<reference evidence="3" key="1">
    <citation type="submission" date="2023-03" db="EMBL/GenBank/DDBJ databases">
        <title>Edaphobacter sp.</title>
        <authorList>
            <person name="Huber K.J."/>
            <person name="Papendorf J."/>
            <person name="Pilke C."/>
            <person name="Bunk B."/>
            <person name="Sproeer C."/>
            <person name="Pester M."/>
        </authorList>
    </citation>
    <scope>NUCLEOTIDE SEQUENCE</scope>
    <source>
        <strain evidence="3">DSM 110680</strain>
    </source>
</reference>
<name>A0AAU7DHY0_9BACT</name>
<dbReference type="InterPro" id="IPR045584">
    <property type="entry name" value="Pilin-like"/>
</dbReference>
<dbReference type="SUPFAM" id="SSF54523">
    <property type="entry name" value="Pili subunits"/>
    <property type="match status" value="1"/>
</dbReference>
<dbReference type="PRINTS" id="PR00813">
    <property type="entry name" value="BCTERIALGSPG"/>
</dbReference>
<dbReference type="Pfam" id="PF07963">
    <property type="entry name" value="N_methyl"/>
    <property type="match status" value="1"/>
</dbReference>
<dbReference type="EMBL" id="CP121196">
    <property type="protein sequence ID" value="XBH17464.1"/>
    <property type="molecule type" value="Genomic_DNA"/>
</dbReference>
<protein>
    <submittedName>
        <fullName evidence="3">Type II secretion system protein</fullName>
    </submittedName>
</protein>
<feature type="transmembrane region" description="Helical" evidence="2">
    <location>
        <begin position="21"/>
        <end position="43"/>
    </location>
</feature>
<gene>
    <name evidence="3" type="ORF">P8935_23225</name>
</gene>
<dbReference type="GO" id="GO:0015627">
    <property type="term" value="C:type II protein secretion system complex"/>
    <property type="evidence" value="ECO:0007669"/>
    <property type="project" value="InterPro"/>
</dbReference>
<dbReference type="GO" id="GO:0015628">
    <property type="term" value="P:protein secretion by the type II secretion system"/>
    <property type="evidence" value="ECO:0007669"/>
    <property type="project" value="InterPro"/>
</dbReference>
<evidence type="ECO:0000256" key="1">
    <source>
        <dbReference type="ARBA" id="ARBA00022481"/>
    </source>
</evidence>
<evidence type="ECO:0000256" key="2">
    <source>
        <dbReference type="SAM" id="Phobius"/>
    </source>
</evidence>
<proteinExistence type="predicted"/>
<organism evidence="3">
    <name type="scientific">Telmatobacter sp. DSM 110680</name>
    <dbReference type="NCBI Taxonomy" id="3036704"/>
    <lineage>
        <taxon>Bacteria</taxon>
        <taxon>Pseudomonadati</taxon>
        <taxon>Acidobacteriota</taxon>
        <taxon>Terriglobia</taxon>
        <taxon>Terriglobales</taxon>
        <taxon>Acidobacteriaceae</taxon>
        <taxon>Telmatobacter</taxon>
    </lineage>
</organism>
<accession>A0AAU7DHY0</accession>
<evidence type="ECO:0000313" key="3">
    <source>
        <dbReference type="EMBL" id="XBH17464.1"/>
    </source>
</evidence>
<dbReference type="RefSeq" id="WP_348262689.1">
    <property type="nucleotide sequence ID" value="NZ_CP121196.1"/>
</dbReference>
<keyword evidence="2" id="KW-0812">Transmembrane</keyword>
<dbReference type="NCBIfam" id="TIGR02532">
    <property type="entry name" value="IV_pilin_GFxxxE"/>
    <property type="match status" value="1"/>
</dbReference>
<dbReference type="InterPro" id="IPR000983">
    <property type="entry name" value="Bac_GSPG_pilin"/>
</dbReference>
<keyword evidence="1" id="KW-0488">Methylation</keyword>
<dbReference type="InterPro" id="IPR012902">
    <property type="entry name" value="N_methyl_site"/>
</dbReference>
<dbReference type="PROSITE" id="PS00409">
    <property type="entry name" value="PROKAR_NTER_METHYL"/>
    <property type="match status" value="1"/>
</dbReference>
<keyword evidence="2" id="KW-0472">Membrane</keyword>
<keyword evidence="2" id="KW-1133">Transmembrane helix</keyword>
<dbReference type="AlphaFoldDB" id="A0AAU7DHY0"/>
<dbReference type="Gene3D" id="3.30.700.10">
    <property type="entry name" value="Glycoprotein, Type 4 Pilin"/>
    <property type="match status" value="1"/>
</dbReference>